<dbReference type="Pfam" id="PF07993">
    <property type="entry name" value="NAD_binding_4"/>
    <property type="match status" value="1"/>
</dbReference>
<dbReference type="PANTHER" id="PTHR11011">
    <property type="entry name" value="MALE STERILITY PROTEIN 2-RELATED"/>
    <property type="match status" value="1"/>
</dbReference>
<dbReference type="InterPro" id="IPR036291">
    <property type="entry name" value="NAD(P)-bd_dom_sf"/>
</dbReference>
<keyword evidence="14" id="KW-1185">Reference proteome</keyword>
<evidence type="ECO:0000256" key="10">
    <source>
        <dbReference type="RuleBase" id="RU363097"/>
    </source>
</evidence>
<evidence type="ECO:0000313" key="14">
    <source>
        <dbReference type="Proteomes" id="UP000494165"/>
    </source>
</evidence>
<evidence type="ECO:0000256" key="2">
    <source>
        <dbReference type="ARBA" id="ARBA00005928"/>
    </source>
</evidence>
<comment type="subcellular location">
    <subcellularLocation>
        <location evidence="1">Membrane</location>
        <topology evidence="1">Multi-pass membrane protein</topology>
    </subcellularLocation>
</comment>
<evidence type="ECO:0000256" key="7">
    <source>
        <dbReference type="ARBA" id="ARBA00023098"/>
    </source>
</evidence>
<evidence type="ECO:0000256" key="9">
    <source>
        <dbReference type="ARBA" id="ARBA00052530"/>
    </source>
</evidence>
<evidence type="ECO:0000256" key="8">
    <source>
        <dbReference type="ARBA" id="ARBA00023136"/>
    </source>
</evidence>
<feature type="domain" description="Fatty acyl-CoA reductase C-terminal" evidence="11">
    <location>
        <begin position="313"/>
        <end position="405"/>
    </location>
</feature>
<reference evidence="13 14" key="1">
    <citation type="submission" date="2020-04" db="EMBL/GenBank/DDBJ databases">
        <authorList>
            <person name="Alioto T."/>
            <person name="Alioto T."/>
            <person name="Gomez Garrido J."/>
        </authorList>
    </citation>
    <scope>NUCLEOTIDE SEQUENCE [LARGE SCALE GENOMIC DNA]</scope>
</reference>
<name>A0A8S1CHW2_9INSE</name>
<keyword evidence="6" id="KW-1133">Transmembrane helix</keyword>
<dbReference type="GO" id="GO:0005777">
    <property type="term" value="C:peroxisome"/>
    <property type="evidence" value="ECO:0007669"/>
    <property type="project" value="TreeGrafter"/>
</dbReference>
<feature type="domain" description="Thioester reductase (TE)" evidence="12">
    <location>
        <begin position="1"/>
        <end position="241"/>
    </location>
</feature>
<keyword evidence="5 10" id="KW-0521">NADP</keyword>
<dbReference type="InterPro" id="IPR013120">
    <property type="entry name" value="FAR_NAD-bd"/>
</dbReference>
<proteinExistence type="inferred from homology"/>
<dbReference type="CDD" id="cd09071">
    <property type="entry name" value="FAR_C"/>
    <property type="match status" value="1"/>
</dbReference>
<keyword evidence="4" id="KW-0812">Transmembrane</keyword>
<evidence type="ECO:0000259" key="11">
    <source>
        <dbReference type="Pfam" id="PF03015"/>
    </source>
</evidence>
<dbReference type="GO" id="GO:0102965">
    <property type="term" value="F:alcohol-forming long-chain fatty acyl-CoA reductase activity"/>
    <property type="evidence" value="ECO:0007669"/>
    <property type="project" value="UniProtKB-EC"/>
</dbReference>
<keyword evidence="7 10" id="KW-0443">Lipid metabolism</keyword>
<evidence type="ECO:0000313" key="13">
    <source>
        <dbReference type="EMBL" id="CAB3367880.1"/>
    </source>
</evidence>
<organism evidence="13 14">
    <name type="scientific">Cloeon dipterum</name>
    <dbReference type="NCBI Taxonomy" id="197152"/>
    <lineage>
        <taxon>Eukaryota</taxon>
        <taxon>Metazoa</taxon>
        <taxon>Ecdysozoa</taxon>
        <taxon>Arthropoda</taxon>
        <taxon>Hexapoda</taxon>
        <taxon>Insecta</taxon>
        <taxon>Pterygota</taxon>
        <taxon>Palaeoptera</taxon>
        <taxon>Ephemeroptera</taxon>
        <taxon>Pisciforma</taxon>
        <taxon>Baetidae</taxon>
        <taxon>Cloeon</taxon>
    </lineage>
</organism>
<dbReference type="InterPro" id="IPR026055">
    <property type="entry name" value="FAR"/>
</dbReference>
<gene>
    <name evidence="13" type="ORF">CLODIP_2_CD04113</name>
</gene>
<keyword evidence="8" id="KW-0472">Membrane</keyword>
<dbReference type="GO" id="GO:0035336">
    <property type="term" value="P:long-chain fatty-acyl-CoA metabolic process"/>
    <property type="evidence" value="ECO:0007669"/>
    <property type="project" value="TreeGrafter"/>
</dbReference>
<comment type="caution">
    <text evidence="13">The sequence shown here is derived from an EMBL/GenBank/DDBJ whole genome shotgun (WGS) entry which is preliminary data.</text>
</comment>
<evidence type="ECO:0000256" key="6">
    <source>
        <dbReference type="ARBA" id="ARBA00022989"/>
    </source>
</evidence>
<dbReference type="FunFam" id="3.40.50.720:FF:000143">
    <property type="entry name" value="Fatty acyl-CoA reductase"/>
    <property type="match status" value="1"/>
</dbReference>
<dbReference type="Proteomes" id="UP000494165">
    <property type="component" value="Unassembled WGS sequence"/>
</dbReference>
<dbReference type="PANTHER" id="PTHR11011:SF116">
    <property type="entry name" value="FATTY ACYL-COA REDUCTASE CG5065-RELATED"/>
    <property type="match status" value="1"/>
</dbReference>
<dbReference type="GO" id="GO:0016020">
    <property type="term" value="C:membrane"/>
    <property type="evidence" value="ECO:0007669"/>
    <property type="project" value="UniProtKB-SubCell"/>
</dbReference>
<keyword evidence="3 10" id="KW-0444">Lipid biosynthesis</keyword>
<evidence type="ECO:0000259" key="12">
    <source>
        <dbReference type="Pfam" id="PF07993"/>
    </source>
</evidence>
<dbReference type="CDD" id="cd05236">
    <property type="entry name" value="FAR-N_SDR_e"/>
    <property type="match status" value="1"/>
</dbReference>
<keyword evidence="10" id="KW-0560">Oxidoreductase</keyword>
<dbReference type="InterPro" id="IPR033640">
    <property type="entry name" value="FAR_C"/>
</dbReference>
<comment type="catalytic activity">
    <reaction evidence="9 10">
        <text>a long-chain fatty acyl-CoA + 2 NADPH + 2 H(+) = a long-chain primary fatty alcohol + 2 NADP(+) + CoA</text>
        <dbReference type="Rhea" id="RHEA:52716"/>
        <dbReference type="ChEBI" id="CHEBI:15378"/>
        <dbReference type="ChEBI" id="CHEBI:57287"/>
        <dbReference type="ChEBI" id="CHEBI:57783"/>
        <dbReference type="ChEBI" id="CHEBI:58349"/>
        <dbReference type="ChEBI" id="CHEBI:77396"/>
        <dbReference type="ChEBI" id="CHEBI:83139"/>
        <dbReference type="EC" id="1.2.1.84"/>
    </reaction>
</comment>
<dbReference type="GO" id="GO:0080019">
    <property type="term" value="F:alcohol-forming very long-chain fatty acyl-CoA reductase activity"/>
    <property type="evidence" value="ECO:0007669"/>
    <property type="project" value="InterPro"/>
</dbReference>
<evidence type="ECO:0000256" key="5">
    <source>
        <dbReference type="ARBA" id="ARBA00022857"/>
    </source>
</evidence>
<dbReference type="EMBL" id="CADEPI010000034">
    <property type="protein sequence ID" value="CAB3367880.1"/>
    <property type="molecule type" value="Genomic_DNA"/>
</dbReference>
<comment type="function">
    <text evidence="10">Catalyzes the reduction of fatty acyl-CoA to fatty alcohols.</text>
</comment>
<evidence type="ECO:0000256" key="1">
    <source>
        <dbReference type="ARBA" id="ARBA00004141"/>
    </source>
</evidence>
<dbReference type="EC" id="1.2.1.84" evidence="10"/>
<dbReference type="Pfam" id="PF03015">
    <property type="entry name" value="Sterile"/>
    <property type="match status" value="1"/>
</dbReference>
<dbReference type="SUPFAM" id="SSF51735">
    <property type="entry name" value="NAD(P)-binding Rossmann-fold domains"/>
    <property type="match status" value="1"/>
</dbReference>
<protein>
    <recommendedName>
        <fullName evidence="10">Fatty acyl-CoA reductase</fullName>
        <ecNumber evidence="10">1.2.1.84</ecNumber>
    </recommendedName>
</protein>
<sequence>MRPKKGQDVATRLTQLLNSPLFDAVRAEQPQSVNKVIPIFGDVTEPELGISPSDQKVLIDNVSVVFHSAATVKFDEALKLSVTINMLGTKQLVALCHRMMSLEALVHVSTAYCNCDREQVNEIIYPPPYDPEKIIQCMDWMDEELVNVITPHLIGKRPNTYTFTKALAEHMLLKESGNLPVAIVRPSIVLSAYREPLRGWVDGWNGPTGVIAAAGKGIFRTMLCNGSMVADLVPVDLVINLLVCVAWHTATTRPDGIKVYNCTTGMQRPITWKDFVGNCFNYFHKHPLRDTIWYPDGTCSTNWLLNMVGETIMHIIPAYTMDGVSKMCGQKAYMVRTHEKLKKAAECLEYFSTHQWQFTNTNVVALQDRLCIEDRREFSFDVKEIQWQSYIENYVLGIRHFIFKDPPDTLCAARKNLQWLYLLHRCVQVLGVVLAWRLVMLRSSTARSVWLSLLGVLLRFARMVPTHI</sequence>
<dbReference type="Gene3D" id="3.40.50.720">
    <property type="entry name" value="NAD(P)-binding Rossmann-like Domain"/>
    <property type="match status" value="1"/>
</dbReference>
<dbReference type="AlphaFoldDB" id="A0A8S1CHW2"/>
<evidence type="ECO:0000256" key="4">
    <source>
        <dbReference type="ARBA" id="ARBA00022692"/>
    </source>
</evidence>
<dbReference type="OrthoDB" id="429813at2759"/>
<evidence type="ECO:0000256" key="3">
    <source>
        <dbReference type="ARBA" id="ARBA00022516"/>
    </source>
</evidence>
<accession>A0A8S1CHW2</accession>
<comment type="similarity">
    <text evidence="2 10">Belongs to the fatty acyl-CoA reductase family.</text>
</comment>